<feature type="compositionally biased region" description="Basic and acidic residues" evidence="3">
    <location>
        <begin position="240"/>
        <end position="252"/>
    </location>
</feature>
<dbReference type="Proteomes" id="UP001219567">
    <property type="component" value="Chromosome 6"/>
</dbReference>
<feature type="region of interest" description="Disordered" evidence="3">
    <location>
        <begin position="114"/>
        <end position="328"/>
    </location>
</feature>
<accession>A0AAJ5YWA8</accession>
<keyword evidence="6" id="KW-1185">Reference proteome</keyword>
<dbReference type="PROSITE" id="PS50102">
    <property type="entry name" value="RRM"/>
    <property type="match status" value="1"/>
</dbReference>
<keyword evidence="1 2" id="KW-0694">RNA-binding</keyword>
<dbReference type="SMART" id="SM00360">
    <property type="entry name" value="RRM"/>
    <property type="match status" value="1"/>
</dbReference>
<dbReference type="Pfam" id="PF16367">
    <property type="entry name" value="RRM_7"/>
    <property type="match status" value="1"/>
</dbReference>
<feature type="region of interest" description="Disordered" evidence="3">
    <location>
        <begin position="41"/>
        <end position="71"/>
    </location>
</feature>
<evidence type="ECO:0000313" key="6">
    <source>
        <dbReference type="Proteomes" id="UP001219567"/>
    </source>
</evidence>
<feature type="compositionally biased region" description="Acidic residues" evidence="3">
    <location>
        <begin position="137"/>
        <end position="153"/>
    </location>
</feature>
<feature type="domain" description="RRM" evidence="4">
    <location>
        <begin position="10"/>
        <end position="107"/>
    </location>
</feature>
<sequence length="328" mass="37481">MLGMIDTDSAYIYVGGLPFDATEGDVITIFSQYGEVMNIHLPRPREGSSKDAASQRQGSEPRRDQKPKHSGFGFLMYEDQRSTVLAVDNLNGAQVLGRTLRVDHVLNYKPERVPDAEGNLVEPDKQTFNCAPPETILDSDQDQAQDTDQDLDLADPMAAYFAKKNKDRKRRSREKHSGEHRSRRHRSDRADDRDRDRDRNDRGHSRRGADGHCDERHKRSSKYSGSHNYERSSEPSIQSPDDRHDPYHRSEHSSYPSTSRTESRRESNRQRPSLATDSASMSPKHSSSRAPRSHSHYENTPDRAQNSVQTQQGDITPPYPKHYREDTP</sequence>
<evidence type="ECO:0000313" key="5">
    <source>
        <dbReference type="EMBL" id="WFD00922.1"/>
    </source>
</evidence>
<dbReference type="GO" id="GO:0071011">
    <property type="term" value="C:precatalytic spliceosome"/>
    <property type="evidence" value="ECO:0007669"/>
    <property type="project" value="TreeGrafter"/>
</dbReference>
<name>A0AAJ5YWA8_9BASI</name>
<dbReference type="GO" id="GO:0005686">
    <property type="term" value="C:U2 snRNP"/>
    <property type="evidence" value="ECO:0007669"/>
    <property type="project" value="TreeGrafter"/>
</dbReference>
<organism evidence="5 6">
    <name type="scientific">Malassezia yamatoensis</name>
    <dbReference type="NCBI Taxonomy" id="253288"/>
    <lineage>
        <taxon>Eukaryota</taxon>
        <taxon>Fungi</taxon>
        <taxon>Dikarya</taxon>
        <taxon>Basidiomycota</taxon>
        <taxon>Ustilaginomycotina</taxon>
        <taxon>Malasseziomycetes</taxon>
        <taxon>Malasseziales</taxon>
        <taxon>Malasseziaceae</taxon>
        <taxon>Malassezia</taxon>
    </lineage>
</organism>
<evidence type="ECO:0000259" key="4">
    <source>
        <dbReference type="PROSITE" id="PS50102"/>
    </source>
</evidence>
<dbReference type="GO" id="GO:0071013">
    <property type="term" value="C:catalytic step 2 spliceosome"/>
    <property type="evidence" value="ECO:0007669"/>
    <property type="project" value="TreeGrafter"/>
</dbReference>
<evidence type="ECO:0000256" key="1">
    <source>
        <dbReference type="ARBA" id="ARBA00022884"/>
    </source>
</evidence>
<dbReference type="Gene3D" id="3.30.70.330">
    <property type="match status" value="1"/>
</dbReference>
<dbReference type="EMBL" id="CP119948">
    <property type="protein sequence ID" value="WFD00922.1"/>
    <property type="molecule type" value="Genomic_DNA"/>
</dbReference>
<protein>
    <submittedName>
        <fullName evidence="5">RNA-binding protein Cwf29</fullName>
    </submittedName>
</protein>
<dbReference type="GO" id="GO:0003723">
    <property type="term" value="F:RNA binding"/>
    <property type="evidence" value="ECO:0007669"/>
    <property type="project" value="UniProtKB-UniRule"/>
</dbReference>
<reference evidence="5 6" key="1">
    <citation type="submission" date="2023-03" db="EMBL/GenBank/DDBJ databases">
        <title>Mating type loci evolution in Malassezia.</title>
        <authorList>
            <person name="Coelho M.A."/>
        </authorList>
    </citation>
    <scope>NUCLEOTIDE SEQUENCE [LARGE SCALE GENOMIC DNA]</scope>
    <source>
        <strain evidence="5 6">CBS 9725</strain>
    </source>
</reference>
<dbReference type="InterPro" id="IPR000504">
    <property type="entry name" value="RRM_dom"/>
</dbReference>
<feature type="compositionally biased region" description="Basic and acidic residues" evidence="3">
    <location>
        <begin position="188"/>
        <end position="217"/>
    </location>
</feature>
<feature type="compositionally biased region" description="Basic residues" evidence="3">
    <location>
        <begin position="163"/>
        <end position="174"/>
    </location>
</feature>
<evidence type="ECO:0000256" key="3">
    <source>
        <dbReference type="SAM" id="MobiDB-lite"/>
    </source>
</evidence>
<proteinExistence type="predicted"/>
<feature type="compositionally biased region" description="Polar residues" evidence="3">
    <location>
        <begin position="302"/>
        <end position="314"/>
    </location>
</feature>
<dbReference type="PANTHER" id="PTHR45880:SF1">
    <property type="entry name" value="RNA-BINDING MOTIF PROTEIN, X-LINKED 2"/>
    <property type="match status" value="1"/>
</dbReference>
<dbReference type="SUPFAM" id="SSF54928">
    <property type="entry name" value="RNA-binding domain, RBD"/>
    <property type="match status" value="1"/>
</dbReference>
<dbReference type="InterPro" id="IPR035979">
    <property type="entry name" value="RBD_domain_sf"/>
</dbReference>
<dbReference type="AlphaFoldDB" id="A0AAJ5YWA8"/>
<dbReference type="PANTHER" id="PTHR45880">
    <property type="entry name" value="RNA-BINDING MOTIF PROTEIN, X-LINKED 2"/>
    <property type="match status" value="1"/>
</dbReference>
<dbReference type="InterPro" id="IPR012677">
    <property type="entry name" value="Nucleotide-bd_a/b_plait_sf"/>
</dbReference>
<dbReference type="InterPro" id="IPR051847">
    <property type="entry name" value="RNA_proc/Spliceosome_comp"/>
</dbReference>
<gene>
    <name evidence="5" type="primary">cwf29</name>
    <name evidence="5" type="ORF">MYAM1_003678</name>
</gene>
<dbReference type="GO" id="GO:0000398">
    <property type="term" value="P:mRNA splicing, via spliceosome"/>
    <property type="evidence" value="ECO:0007669"/>
    <property type="project" value="TreeGrafter"/>
</dbReference>
<evidence type="ECO:0000256" key="2">
    <source>
        <dbReference type="PROSITE-ProRule" id="PRU00176"/>
    </source>
</evidence>